<dbReference type="SUPFAM" id="SSF52922">
    <property type="entry name" value="TK C-terminal domain-like"/>
    <property type="match status" value="1"/>
</dbReference>
<dbReference type="InterPro" id="IPR029061">
    <property type="entry name" value="THDP-binding"/>
</dbReference>
<dbReference type="InterPro" id="IPR009014">
    <property type="entry name" value="Transketo_C/PFOR_II"/>
</dbReference>
<dbReference type="PANTHER" id="PTHR43257">
    <property type="entry name" value="PYRUVATE DEHYDROGENASE E1 COMPONENT BETA SUBUNIT"/>
    <property type="match status" value="1"/>
</dbReference>
<comment type="caution">
    <text evidence="5">The sequence shown here is derived from an EMBL/GenBank/DDBJ whole genome shotgun (WGS) entry which is preliminary data.</text>
</comment>
<dbReference type="InterPro" id="IPR033248">
    <property type="entry name" value="Transketolase_C"/>
</dbReference>
<protein>
    <submittedName>
        <fullName evidence="5">Branched chain keto acid dehydrogenase (E1) beta subunit</fullName>
    </submittedName>
</protein>
<evidence type="ECO:0000256" key="1">
    <source>
        <dbReference type="ARBA" id="ARBA00001964"/>
    </source>
</evidence>
<keyword evidence="2" id="KW-0560">Oxidoreductase</keyword>
<proteinExistence type="predicted"/>
<evidence type="ECO:0000256" key="2">
    <source>
        <dbReference type="ARBA" id="ARBA00023002"/>
    </source>
</evidence>
<evidence type="ECO:0000313" key="5">
    <source>
        <dbReference type="EMBL" id="EAU63887.1"/>
    </source>
</evidence>
<evidence type="ECO:0000256" key="3">
    <source>
        <dbReference type="ARBA" id="ARBA00023052"/>
    </source>
</evidence>
<keyword evidence="3" id="KW-0786">Thiamine pyrophosphate</keyword>
<dbReference type="Gene3D" id="3.40.50.970">
    <property type="match status" value="1"/>
</dbReference>
<dbReference type="SUPFAM" id="SSF52518">
    <property type="entry name" value="Thiamin diphosphate-binding fold (THDP-binding)"/>
    <property type="match status" value="1"/>
</dbReference>
<dbReference type="PANTHER" id="PTHR43257:SF2">
    <property type="entry name" value="PYRUVATE DEHYDROGENASE E1 COMPONENT SUBUNIT BETA"/>
    <property type="match status" value="1"/>
</dbReference>
<feature type="domain" description="Transketolase-like pyrimidine-binding" evidence="4">
    <location>
        <begin position="1"/>
        <end position="150"/>
    </location>
</feature>
<organism evidence="5 6">
    <name type="scientific">Stigmatella aurantiaca (strain DW4/3-1)</name>
    <dbReference type="NCBI Taxonomy" id="378806"/>
    <lineage>
        <taxon>Bacteria</taxon>
        <taxon>Pseudomonadati</taxon>
        <taxon>Myxococcota</taxon>
        <taxon>Myxococcia</taxon>
        <taxon>Myxococcales</taxon>
        <taxon>Cystobacterineae</taxon>
        <taxon>Archangiaceae</taxon>
        <taxon>Stigmatella</taxon>
    </lineage>
</organism>
<dbReference type="EMBL" id="AAMD01000140">
    <property type="protein sequence ID" value="EAU63887.1"/>
    <property type="molecule type" value="Genomic_DNA"/>
</dbReference>
<reference evidence="5 6" key="1">
    <citation type="submission" date="2006-04" db="EMBL/GenBank/DDBJ databases">
        <authorList>
            <person name="Nierman W.C."/>
        </authorList>
    </citation>
    <scope>NUCLEOTIDE SEQUENCE [LARGE SCALE GENOMIC DNA]</scope>
    <source>
        <strain evidence="5 6">DW4/3-1</strain>
    </source>
</reference>
<evidence type="ECO:0000259" key="4">
    <source>
        <dbReference type="SMART" id="SM00861"/>
    </source>
</evidence>
<evidence type="ECO:0000313" key="6">
    <source>
        <dbReference type="Proteomes" id="UP000032702"/>
    </source>
</evidence>
<gene>
    <name evidence="5" type="ORF">STIAU_0137</name>
</gene>
<dbReference type="Pfam" id="PF02779">
    <property type="entry name" value="Transket_pyr"/>
    <property type="match status" value="1"/>
</dbReference>
<dbReference type="SMART" id="SM00861">
    <property type="entry name" value="Transket_pyr"/>
    <property type="match status" value="1"/>
</dbReference>
<dbReference type="Gene3D" id="3.40.50.920">
    <property type="match status" value="1"/>
</dbReference>
<dbReference type="Proteomes" id="UP000032702">
    <property type="component" value="Unassembled WGS sequence"/>
</dbReference>
<sequence>MDIFGEDVGPPLGGVFTATQGLKNVWNSPLDERGIIGTAIGLAMAGQRPVAEIQFADYIFNTIDLLKLAGNTCWASNGDWNLPMVVKTPVGSGIRGSLYHSHSFDATATHIPGWKIVIPSNPLDAYGLMISACQELNPVMFLEPKALLRVKGEERIPGEPDDDRQLSKMIDAPLGDRSAWKPQWPALEAYAVPIGQGKVVREGEHLTVVSYGRTLPLCAKAADTLREEGVSAEVIDLRSLWPYDWELIRRSIEKTGRVLFVNEDTEVTNFGEHLVRRTVEELFYKLMAPPRLLAGKFLPGIGLADTLEMASVPQLPDILQALRALATEQP</sequence>
<comment type="cofactor">
    <cofactor evidence="1">
        <name>thiamine diphosphate</name>
        <dbReference type="ChEBI" id="CHEBI:58937"/>
    </cofactor>
</comment>
<dbReference type="PATRIC" id="fig|378806.16.peg.2795"/>
<dbReference type="AlphaFoldDB" id="Q08TU0"/>
<dbReference type="Pfam" id="PF02780">
    <property type="entry name" value="Transketolase_C"/>
    <property type="match status" value="1"/>
</dbReference>
<accession>Q08TU0</accession>
<dbReference type="GO" id="GO:0016491">
    <property type="term" value="F:oxidoreductase activity"/>
    <property type="evidence" value="ECO:0007669"/>
    <property type="project" value="UniProtKB-KW"/>
</dbReference>
<name>Q08TU0_STIAD</name>
<dbReference type="InterPro" id="IPR005475">
    <property type="entry name" value="Transketolase-like_Pyr-bd"/>
</dbReference>